<dbReference type="PROSITE" id="PS00107">
    <property type="entry name" value="PROTEIN_KINASE_ATP"/>
    <property type="match status" value="1"/>
</dbReference>
<evidence type="ECO:0000256" key="1">
    <source>
        <dbReference type="ARBA" id="ARBA00022679"/>
    </source>
</evidence>
<dbReference type="AlphaFoldDB" id="A0A1F6TWP9"/>
<evidence type="ECO:0000256" key="4">
    <source>
        <dbReference type="ARBA" id="ARBA00022840"/>
    </source>
</evidence>
<dbReference type="PROSITE" id="PS00108">
    <property type="entry name" value="PROTEIN_KINASE_ST"/>
    <property type="match status" value="1"/>
</dbReference>
<evidence type="ECO:0000256" key="2">
    <source>
        <dbReference type="ARBA" id="ARBA00022741"/>
    </source>
</evidence>
<dbReference type="STRING" id="1817768.A3A87_04775"/>
<reference evidence="7 8" key="1">
    <citation type="journal article" date="2016" name="Nat. Commun.">
        <title>Thousands of microbial genomes shed light on interconnected biogeochemical processes in an aquifer system.</title>
        <authorList>
            <person name="Anantharaman K."/>
            <person name="Brown C.T."/>
            <person name="Hug L.A."/>
            <person name="Sharon I."/>
            <person name="Castelle C.J."/>
            <person name="Probst A.J."/>
            <person name="Thomas B.C."/>
            <person name="Singh A."/>
            <person name="Wilkins M.J."/>
            <person name="Karaoz U."/>
            <person name="Brodie E.L."/>
            <person name="Williams K.H."/>
            <person name="Hubbard S.S."/>
            <person name="Banfield J.F."/>
        </authorList>
    </citation>
    <scope>NUCLEOTIDE SEQUENCE [LARGE SCALE GENOMIC DNA]</scope>
</reference>
<dbReference type="GO" id="GO:0005524">
    <property type="term" value="F:ATP binding"/>
    <property type="evidence" value="ECO:0007669"/>
    <property type="project" value="UniProtKB-UniRule"/>
</dbReference>
<evidence type="ECO:0000259" key="6">
    <source>
        <dbReference type="PROSITE" id="PS50011"/>
    </source>
</evidence>
<dbReference type="EMBL" id="MFTC01000095">
    <property type="protein sequence ID" value="OGI49541.1"/>
    <property type="molecule type" value="Genomic_DNA"/>
</dbReference>
<sequence>MKIANALTEGYLLHHYRIAKTIGGGGFSIVYLARNTQTGQWVVIKEYLPEKQATRVDGETVESLSAETATTFNTGMKRFFDEARALSKIQHPNIVRVVDFFRENNTVYMVMNYEDGKDLRWYIKRHHGRMTEKFIRTVFPPLLAGLRELHNHHLLHLDIKPANVYLRPGGSPLLLDFGAAQSSFVDERRALPHTLTRGFAPIEQHTRGHIGPWTDLYAVGATMWACLCGKAPPPANKRAERDTYKPAVRQFSAYYSRQLLEAVDWCLQMDQLARPQNVDSLLDFLNKEPSAQPEPETLIERLKQKLPWGG</sequence>
<dbReference type="GO" id="GO:0016020">
    <property type="term" value="C:membrane"/>
    <property type="evidence" value="ECO:0007669"/>
    <property type="project" value="TreeGrafter"/>
</dbReference>
<dbReference type="Proteomes" id="UP000179037">
    <property type="component" value="Unassembled WGS sequence"/>
</dbReference>
<name>A0A1F6TWP9_9PROT</name>
<accession>A0A1F6TWP9</accession>
<dbReference type="InterPro" id="IPR011009">
    <property type="entry name" value="Kinase-like_dom_sf"/>
</dbReference>
<dbReference type="InterPro" id="IPR017441">
    <property type="entry name" value="Protein_kinase_ATP_BS"/>
</dbReference>
<keyword evidence="2 5" id="KW-0547">Nucleotide-binding</keyword>
<dbReference type="InterPro" id="IPR000719">
    <property type="entry name" value="Prot_kinase_dom"/>
</dbReference>
<dbReference type="Gene3D" id="1.10.510.10">
    <property type="entry name" value="Transferase(Phosphotransferase) domain 1"/>
    <property type="match status" value="1"/>
</dbReference>
<evidence type="ECO:0000256" key="5">
    <source>
        <dbReference type="PROSITE-ProRule" id="PRU10141"/>
    </source>
</evidence>
<dbReference type="GO" id="GO:0005776">
    <property type="term" value="C:autophagosome"/>
    <property type="evidence" value="ECO:0007669"/>
    <property type="project" value="TreeGrafter"/>
</dbReference>
<proteinExistence type="predicted"/>
<feature type="binding site" evidence="5">
    <location>
        <position position="45"/>
    </location>
    <ligand>
        <name>ATP</name>
        <dbReference type="ChEBI" id="CHEBI:30616"/>
    </ligand>
</feature>
<dbReference type="InterPro" id="IPR008271">
    <property type="entry name" value="Ser/Thr_kinase_AS"/>
</dbReference>
<dbReference type="Pfam" id="PF00069">
    <property type="entry name" value="Pkinase"/>
    <property type="match status" value="1"/>
</dbReference>
<keyword evidence="1" id="KW-0808">Transferase</keyword>
<dbReference type="GO" id="GO:0000407">
    <property type="term" value="C:phagophore assembly site"/>
    <property type="evidence" value="ECO:0007669"/>
    <property type="project" value="TreeGrafter"/>
</dbReference>
<dbReference type="SUPFAM" id="SSF56112">
    <property type="entry name" value="Protein kinase-like (PK-like)"/>
    <property type="match status" value="1"/>
</dbReference>
<dbReference type="GO" id="GO:0004674">
    <property type="term" value="F:protein serine/threonine kinase activity"/>
    <property type="evidence" value="ECO:0007669"/>
    <property type="project" value="InterPro"/>
</dbReference>
<dbReference type="SMART" id="SM00220">
    <property type="entry name" value="S_TKc"/>
    <property type="match status" value="1"/>
</dbReference>
<dbReference type="InterPro" id="IPR045269">
    <property type="entry name" value="Atg1-like"/>
</dbReference>
<dbReference type="PROSITE" id="PS50011">
    <property type="entry name" value="PROTEIN_KINASE_DOM"/>
    <property type="match status" value="1"/>
</dbReference>
<keyword evidence="4 5" id="KW-0067">ATP-binding</keyword>
<gene>
    <name evidence="7" type="ORF">A3A87_04775</name>
</gene>
<evidence type="ECO:0000256" key="3">
    <source>
        <dbReference type="ARBA" id="ARBA00022777"/>
    </source>
</evidence>
<evidence type="ECO:0000313" key="7">
    <source>
        <dbReference type="EMBL" id="OGI49541.1"/>
    </source>
</evidence>
<organism evidence="7 8">
    <name type="scientific">Candidatus Muproteobacteria bacterium RIFCSPLOWO2_01_FULL_60_18</name>
    <dbReference type="NCBI Taxonomy" id="1817768"/>
    <lineage>
        <taxon>Bacteria</taxon>
        <taxon>Pseudomonadati</taxon>
        <taxon>Pseudomonadota</taxon>
        <taxon>Candidatus Muproteobacteria</taxon>
    </lineage>
</organism>
<comment type="caution">
    <text evidence="7">The sequence shown here is derived from an EMBL/GenBank/DDBJ whole genome shotgun (WGS) entry which is preliminary data.</text>
</comment>
<evidence type="ECO:0000313" key="8">
    <source>
        <dbReference type="Proteomes" id="UP000179037"/>
    </source>
</evidence>
<protein>
    <recommendedName>
        <fullName evidence="6">Protein kinase domain-containing protein</fullName>
    </recommendedName>
</protein>
<dbReference type="PANTHER" id="PTHR24348">
    <property type="entry name" value="SERINE/THREONINE-PROTEIN KINASE UNC-51-RELATED"/>
    <property type="match status" value="1"/>
</dbReference>
<keyword evidence="3" id="KW-0418">Kinase</keyword>
<feature type="domain" description="Protein kinase" evidence="6">
    <location>
        <begin position="16"/>
        <end position="285"/>
    </location>
</feature>
<dbReference type="GO" id="GO:0005829">
    <property type="term" value="C:cytosol"/>
    <property type="evidence" value="ECO:0007669"/>
    <property type="project" value="TreeGrafter"/>
</dbReference>
<dbReference type="CDD" id="cd14014">
    <property type="entry name" value="STKc_PknB_like"/>
    <property type="match status" value="1"/>
</dbReference>
<dbReference type="PANTHER" id="PTHR24348:SF22">
    <property type="entry name" value="NON-SPECIFIC SERINE_THREONINE PROTEIN KINASE"/>
    <property type="match status" value="1"/>
</dbReference>